<feature type="transmembrane region" description="Helical" evidence="8">
    <location>
        <begin position="289"/>
        <end position="309"/>
    </location>
</feature>
<keyword evidence="4" id="KW-1003">Cell membrane</keyword>
<accession>A0ABW5P8K4</accession>
<evidence type="ECO:0000313" key="9">
    <source>
        <dbReference type="EMBL" id="MFD2611439.1"/>
    </source>
</evidence>
<organism evidence="9 10">
    <name type="scientific">Paenibacillus gansuensis</name>
    <dbReference type="NCBI Taxonomy" id="306542"/>
    <lineage>
        <taxon>Bacteria</taxon>
        <taxon>Bacillati</taxon>
        <taxon>Bacillota</taxon>
        <taxon>Bacilli</taxon>
        <taxon>Bacillales</taxon>
        <taxon>Paenibacillaceae</taxon>
        <taxon>Paenibacillus</taxon>
    </lineage>
</organism>
<sequence>MKGLDSVLHSHRQGSRRTQAITVGAVGLIGLVIAIVFSISAGAKEIPLQLVWDAIFHYNPSETDQQIIHQLRLPRAIAAVLVGAGLALSGAMMQGMTRNPLADPSILGVTQGSSLAIAVAFALVPGVSGLPLLLWSFGGAGLGIGLVLLISSLAKAGLTPVKLALAGTAIGMLLSSLATVLSIRFQVAKDIAFWYAGGLAGTTWEQLTFVIPAAISGILICLFIARSVTILSFGDEMAVGLGSRTLWIKLAGMAAVLLMTGGAVSIAGTIGFLGLIVPHMTRALVGSDYKYILPCSAILGALLLVLADLGARMINPPYETPVSVVTALIGIPFFLYLARREGRAFQ</sequence>
<evidence type="ECO:0000256" key="3">
    <source>
        <dbReference type="ARBA" id="ARBA00022448"/>
    </source>
</evidence>
<protein>
    <submittedName>
        <fullName evidence="9">FecCD family ABC transporter permease</fullName>
    </submittedName>
</protein>
<feature type="transmembrane region" description="Helical" evidence="8">
    <location>
        <begin position="105"/>
        <end position="126"/>
    </location>
</feature>
<evidence type="ECO:0000256" key="4">
    <source>
        <dbReference type="ARBA" id="ARBA00022475"/>
    </source>
</evidence>
<keyword evidence="7 8" id="KW-0472">Membrane</keyword>
<keyword evidence="10" id="KW-1185">Reference proteome</keyword>
<keyword evidence="5 8" id="KW-0812">Transmembrane</keyword>
<evidence type="ECO:0000256" key="8">
    <source>
        <dbReference type="SAM" id="Phobius"/>
    </source>
</evidence>
<evidence type="ECO:0000256" key="7">
    <source>
        <dbReference type="ARBA" id="ARBA00023136"/>
    </source>
</evidence>
<dbReference type="SUPFAM" id="SSF81345">
    <property type="entry name" value="ABC transporter involved in vitamin B12 uptake, BtuC"/>
    <property type="match status" value="1"/>
</dbReference>
<feature type="transmembrane region" description="Helical" evidence="8">
    <location>
        <begin position="21"/>
        <end position="43"/>
    </location>
</feature>
<gene>
    <name evidence="9" type="ORF">ACFSUF_03265</name>
</gene>
<dbReference type="RefSeq" id="WP_377600050.1">
    <property type="nucleotide sequence ID" value="NZ_JBHUME010000002.1"/>
</dbReference>
<evidence type="ECO:0000256" key="2">
    <source>
        <dbReference type="ARBA" id="ARBA00007935"/>
    </source>
</evidence>
<proteinExistence type="inferred from homology"/>
<keyword evidence="6 8" id="KW-1133">Transmembrane helix</keyword>
<feature type="transmembrane region" description="Helical" evidence="8">
    <location>
        <begin position="76"/>
        <end position="93"/>
    </location>
</feature>
<dbReference type="Pfam" id="PF01032">
    <property type="entry name" value="FecCD"/>
    <property type="match status" value="1"/>
</dbReference>
<evidence type="ECO:0000256" key="1">
    <source>
        <dbReference type="ARBA" id="ARBA00004651"/>
    </source>
</evidence>
<comment type="similarity">
    <text evidence="2">Belongs to the binding-protein-dependent transport system permease family. FecCD subfamily.</text>
</comment>
<dbReference type="EMBL" id="JBHUME010000002">
    <property type="protein sequence ID" value="MFD2611439.1"/>
    <property type="molecule type" value="Genomic_DNA"/>
</dbReference>
<feature type="transmembrane region" description="Helical" evidence="8">
    <location>
        <begin position="246"/>
        <end position="277"/>
    </location>
</feature>
<dbReference type="PANTHER" id="PTHR30472:SF58">
    <property type="entry name" value="IRON(3+)-HYDROXAMATE IMPORT SYSTEM PERMEASE PROTEIN FHUB"/>
    <property type="match status" value="1"/>
</dbReference>
<dbReference type="PANTHER" id="PTHR30472">
    <property type="entry name" value="FERRIC ENTEROBACTIN TRANSPORT SYSTEM PERMEASE PROTEIN"/>
    <property type="match status" value="1"/>
</dbReference>
<comment type="caution">
    <text evidence="9">The sequence shown here is derived from an EMBL/GenBank/DDBJ whole genome shotgun (WGS) entry which is preliminary data.</text>
</comment>
<feature type="transmembrane region" description="Helical" evidence="8">
    <location>
        <begin position="207"/>
        <end position="225"/>
    </location>
</feature>
<dbReference type="InterPro" id="IPR000522">
    <property type="entry name" value="ABC_transptr_permease_BtuC"/>
</dbReference>
<dbReference type="Gene3D" id="1.10.3470.10">
    <property type="entry name" value="ABC transporter involved in vitamin B12 uptake, BtuC"/>
    <property type="match status" value="1"/>
</dbReference>
<feature type="transmembrane region" description="Helical" evidence="8">
    <location>
        <begin position="163"/>
        <end position="187"/>
    </location>
</feature>
<dbReference type="Proteomes" id="UP001597541">
    <property type="component" value="Unassembled WGS sequence"/>
</dbReference>
<feature type="transmembrane region" description="Helical" evidence="8">
    <location>
        <begin position="321"/>
        <end position="338"/>
    </location>
</feature>
<dbReference type="CDD" id="cd06550">
    <property type="entry name" value="TM_ABC_iron-siderophores_like"/>
    <property type="match status" value="1"/>
</dbReference>
<evidence type="ECO:0000256" key="6">
    <source>
        <dbReference type="ARBA" id="ARBA00022989"/>
    </source>
</evidence>
<dbReference type="InterPro" id="IPR037294">
    <property type="entry name" value="ABC_BtuC-like"/>
</dbReference>
<reference evidence="10" key="1">
    <citation type="journal article" date="2019" name="Int. J. Syst. Evol. Microbiol.">
        <title>The Global Catalogue of Microorganisms (GCM) 10K type strain sequencing project: providing services to taxonomists for standard genome sequencing and annotation.</title>
        <authorList>
            <consortium name="The Broad Institute Genomics Platform"/>
            <consortium name="The Broad Institute Genome Sequencing Center for Infectious Disease"/>
            <person name="Wu L."/>
            <person name="Ma J."/>
        </authorList>
    </citation>
    <scope>NUCLEOTIDE SEQUENCE [LARGE SCALE GENOMIC DNA]</scope>
    <source>
        <strain evidence="10">KCTC 3950</strain>
    </source>
</reference>
<evidence type="ECO:0000256" key="5">
    <source>
        <dbReference type="ARBA" id="ARBA00022692"/>
    </source>
</evidence>
<feature type="transmembrane region" description="Helical" evidence="8">
    <location>
        <begin position="132"/>
        <end position="151"/>
    </location>
</feature>
<evidence type="ECO:0000313" key="10">
    <source>
        <dbReference type="Proteomes" id="UP001597541"/>
    </source>
</evidence>
<comment type="subcellular location">
    <subcellularLocation>
        <location evidence="1">Cell membrane</location>
        <topology evidence="1">Multi-pass membrane protein</topology>
    </subcellularLocation>
</comment>
<keyword evidence="3" id="KW-0813">Transport</keyword>
<name>A0ABW5P8K4_9BACL</name>